<feature type="transmembrane region" description="Helical" evidence="6">
    <location>
        <begin position="12"/>
        <end position="35"/>
    </location>
</feature>
<evidence type="ECO:0000256" key="4">
    <source>
        <dbReference type="ARBA" id="ARBA00022989"/>
    </source>
</evidence>
<keyword evidence="3 6" id="KW-0812">Transmembrane</keyword>
<sequence>MGASARAISALVLWENLVVVLLGAVVGIGGSVGVAEVLSRTSFGGMAGGFNQIQPLVALGTLGLTVLAGAMLSVLPAKRASKQDIMDVLSS</sequence>
<evidence type="ECO:0000313" key="8">
    <source>
        <dbReference type="EMBL" id="XBH21727.1"/>
    </source>
</evidence>
<keyword evidence="4 6" id="KW-1133">Transmembrane helix</keyword>
<name>A0AAU7DU73_9MICO</name>
<comment type="subcellular location">
    <subcellularLocation>
        <location evidence="1">Cell membrane</location>
        <topology evidence="1">Multi-pass membrane protein</topology>
    </subcellularLocation>
</comment>
<dbReference type="InterPro" id="IPR003838">
    <property type="entry name" value="ABC3_permease_C"/>
</dbReference>
<reference evidence="8" key="1">
    <citation type="submission" date="2024-02" db="EMBL/GenBank/DDBJ databases">
        <title>Tomenella chthoni gen. nov. sp. nov., a member of the family Jonesiaceae isolated from bat guano.</title>
        <authorList>
            <person name="Miller S.L."/>
            <person name="King J."/>
            <person name="Sankaranarayanan K."/>
            <person name="Lawson P.A."/>
        </authorList>
    </citation>
    <scope>NUCLEOTIDE SEQUENCE</scope>
    <source>
        <strain evidence="8">BS-20</strain>
    </source>
</reference>
<organism evidence="8">
    <name type="scientific">Jonesiaceae bacterium BS-20</name>
    <dbReference type="NCBI Taxonomy" id="3120821"/>
    <lineage>
        <taxon>Bacteria</taxon>
        <taxon>Bacillati</taxon>
        <taxon>Actinomycetota</taxon>
        <taxon>Actinomycetes</taxon>
        <taxon>Micrococcales</taxon>
        <taxon>Jonesiaceae</taxon>
    </lineage>
</organism>
<evidence type="ECO:0000259" key="7">
    <source>
        <dbReference type="Pfam" id="PF02687"/>
    </source>
</evidence>
<protein>
    <submittedName>
        <fullName evidence="8">FtsX-like permease family protein</fullName>
    </submittedName>
</protein>
<evidence type="ECO:0000256" key="5">
    <source>
        <dbReference type="ARBA" id="ARBA00023136"/>
    </source>
</evidence>
<evidence type="ECO:0000256" key="6">
    <source>
        <dbReference type="SAM" id="Phobius"/>
    </source>
</evidence>
<evidence type="ECO:0000256" key="1">
    <source>
        <dbReference type="ARBA" id="ARBA00004651"/>
    </source>
</evidence>
<dbReference type="GO" id="GO:0005886">
    <property type="term" value="C:plasma membrane"/>
    <property type="evidence" value="ECO:0007669"/>
    <property type="project" value="UniProtKB-SubCell"/>
</dbReference>
<feature type="transmembrane region" description="Helical" evidence="6">
    <location>
        <begin position="55"/>
        <end position="75"/>
    </location>
</feature>
<dbReference type="AlphaFoldDB" id="A0AAU7DU73"/>
<dbReference type="Pfam" id="PF02687">
    <property type="entry name" value="FtsX"/>
    <property type="match status" value="1"/>
</dbReference>
<evidence type="ECO:0000256" key="3">
    <source>
        <dbReference type="ARBA" id="ARBA00022692"/>
    </source>
</evidence>
<gene>
    <name evidence="8" type="ORF">V5R04_00420</name>
</gene>
<accession>A0AAU7DU73</accession>
<dbReference type="EMBL" id="CP146203">
    <property type="protein sequence ID" value="XBH21727.1"/>
    <property type="molecule type" value="Genomic_DNA"/>
</dbReference>
<feature type="domain" description="ABC3 transporter permease C-terminal" evidence="7">
    <location>
        <begin position="1"/>
        <end position="84"/>
    </location>
</feature>
<evidence type="ECO:0000256" key="2">
    <source>
        <dbReference type="ARBA" id="ARBA00022475"/>
    </source>
</evidence>
<keyword evidence="5 6" id="KW-0472">Membrane</keyword>
<keyword evidence="2" id="KW-1003">Cell membrane</keyword>
<proteinExistence type="predicted"/>